<accession>A0A0F9U197</accession>
<dbReference type="EMBL" id="LAZR01001278">
    <property type="protein sequence ID" value="KKN47408.1"/>
    <property type="molecule type" value="Genomic_DNA"/>
</dbReference>
<comment type="caution">
    <text evidence="1">The sequence shown here is derived from an EMBL/GenBank/DDBJ whole genome shotgun (WGS) entry which is preliminary data.</text>
</comment>
<organism evidence="1">
    <name type="scientific">marine sediment metagenome</name>
    <dbReference type="NCBI Taxonomy" id="412755"/>
    <lineage>
        <taxon>unclassified sequences</taxon>
        <taxon>metagenomes</taxon>
        <taxon>ecological metagenomes</taxon>
    </lineage>
</organism>
<dbReference type="AlphaFoldDB" id="A0A0F9U197"/>
<gene>
    <name evidence="1" type="ORF">LCGC14_0663210</name>
</gene>
<proteinExistence type="predicted"/>
<protein>
    <submittedName>
        <fullName evidence="1">Uncharacterized protein</fullName>
    </submittedName>
</protein>
<reference evidence="1" key="1">
    <citation type="journal article" date="2015" name="Nature">
        <title>Complex archaea that bridge the gap between prokaryotes and eukaryotes.</title>
        <authorList>
            <person name="Spang A."/>
            <person name="Saw J.H."/>
            <person name="Jorgensen S.L."/>
            <person name="Zaremba-Niedzwiedzka K."/>
            <person name="Martijn J."/>
            <person name="Lind A.E."/>
            <person name="van Eijk R."/>
            <person name="Schleper C."/>
            <person name="Guy L."/>
            <person name="Ettema T.J."/>
        </authorList>
    </citation>
    <scope>NUCLEOTIDE SEQUENCE</scope>
</reference>
<sequence length="272" mass="29085">MTRSNYESVMHSAIEGAARKLALLACRVSGGGRGMSAMDCSDLATSIVEQTIEAATASVFLRLETEGAKRQRLDAVDVLRPHLCGECVELLDPEPEAPTGAIREGDETPGSTELAERSLFLGWAGRVAELDLGDRCLMGADDAPTPRGSLVWELHASVAERHPLGIAESLYNVIGALHTGDDKDAVATLEDLAYAELGAARSEKIASIVIALRSLIDPDVDKDRAAEIVDDWTLEELVQVEEWVTARLAAMGNGPVPTKPAVVAAFERELDQ</sequence>
<name>A0A0F9U197_9ZZZZ</name>
<evidence type="ECO:0000313" key="1">
    <source>
        <dbReference type="EMBL" id="KKN47408.1"/>
    </source>
</evidence>